<dbReference type="GO" id="GO:0005886">
    <property type="term" value="C:plasma membrane"/>
    <property type="evidence" value="ECO:0007669"/>
    <property type="project" value="UniProtKB-SubCell"/>
</dbReference>
<feature type="compositionally biased region" description="Low complexity" evidence="10">
    <location>
        <begin position="532"/>
        <end position="545"/>
    </location>
</feature>
<evidence type="ECO:0000256" key="6">
    <source>
        <dbReference type="ARBA" id="ARBA00022801"/>
    </source>
</evidence>
<dbReference type="Proteomes" id="UP000295444">
    <property type="component" value="Unassembled WGS sequence"/>
</dbReference>
<accession>A0A4R6SN73</accession>
<dbReference type="Gene3D" id="2.40.50.910">
    <property type="entry name" value="Type VII secretion system EccB, repeat 3 domain"/>
    <property type="match status" value="1"/>
</dbReference>
<evidence type="ECO:0000256" key="2">
    <source>
        <dbReference type="ARBA" id="ARBA00008149"/>
    </source>
</evidence>
<dbReference type="GO" id="GO:0016787">
    <property type="term" value="F:hydrolase activity"/>
    <property type="evidence" value="ECO:0007669"/>
    <property type="project" value="UniProtKB-KW"/>
</dbReference>
<dbReference type="GO" id="GO:0005576">
    <property type="term" value="C:extracellular region"/>
    <property type="evidence" value="ECO:0007669"/>
    <property type="project" value="TreeGrafter"/>
</dbReference>
<dbReference type="PANTHER" id="PTHR40765:SF2">
    <property type="entry name" value="ESX-2 SECRETION SYSTEM ATPASE ECCB2"/>
    <property type="match status" value="1"/>
</dbReference>
<keyword evidence="9 11" id="KW-0472">Membrane</keyword>
<dbReference type="EMBL" id="SNXZ01000001">
    <property type="protein sequence ID" value="TDQ05768.1"/>
    <property type="molecule type" value="Genomic_DNA"/>
</dbReference>
<name>A0A4R6SN73_LABRH</name>
<gene>
    <name evidence="12" type="ORF">EV186_1011746</name>
</gene>
<evidence type="ECO:0000313" key="12">
    <source>
        <dbReference type="EMBL" id="TDQ05768.1"/>
    </source>
</evidence>
<comment type="subcellular location">
    <subcellularLocation>
        <location evidence="1">Cell membrane</location>
        <topology evidence="1">Single-pass membrane protein</topology>
    </subcellularLocation>
</comment>
<proteinExistence type="inferred from homology"/>
<dbReference type="GO" id="GO:0005524">
    <property type="term" value="F:ATP binding"/>
    <property type="evidence" value="ECO:0007669"/>
    <property type="project" value="UniProtKB-KW"/>
</dbReference>
<evidence type="ECO:0000256" key="3">
    <source>
        <dbReference type="ARBA" id="ARBA00022475"/>
    </source>
</evidence>
<evidence type="ECO:0000256" key="8">
    <source>
        <dbReference type="ARBA" id="ARBA00022989"/>
    </source>
</evidence>
<dbReference type="InterPro" id="IPR042485">
    <property type="entry name" value="T7SS_EccB_R3"/>
</dbReference>
<evidence type="ECO:0000256" key="10">
    <source>
        <dbReference type="SAM" id="MobiDB-lite"/>
    </source>
</evidence>
<organism evidence="12 13">
    <name type="scientific">Labedaea rhizosphaerae</name>
    <dbReference type="NCBI Taxonomy" id="598644"/>
    <lineage>
        <taxon>Bacteria</taxon>
        <taxon>Bacillati</taxon>
        <taxon>Actinomycetota</taxon>
        <taxon>Actinomycetes</taxon>
        <taxon>Pseudonocardiales</taxon>
        <taxon>Pseudonocardiaceae</taxon>
        <taxon>Labedaea</taxon>
    </lineage>
</organism>
<dbReference type="InterPro" id="IPR007795">
    <property type="entry name" value="T7SS_EccB"/>
</dbReference>
<keyword evidence="4 11" id="KW-0812">Transmembrane</keyword>
<evidence type="ECO:0000256" key="4">
    <source>
        <dbReference type="ARBA" id="ARBA00022692"/>
    </source>
</evidence>
<dbReference type="RefSeq" id="WP_133848459.1">
    <property type="nucleotide sequence ID" value="NZ_SNXZ01000001.1"/>
</dbReference>
<keyword evidence="7" id="KW-0067">ATP-binding</keyword>
<evidence type="ECO:0000256" key="7">
    <source>
        <dbReference type="ARBA" id="ARBA00022840"/>
    </source>
</evidence>
<feature type="region of interest" description="Disordered" evidence="10">
    <location>
        <begin position="117"/>
        <end position="137"/>
    </location>
</feature>
<dbReference type="InterPro" id="IPR044857">
    <property type="entry name" value="T7SS_EccB_R1"/>
</dbReference>
<dbReference type="Pfam" id="PF05108">
    <property type="entry name" value="T7SS_ESX1_EccB"/>
    <property type="match status" value="1"/>
</dbReference>
<evidence type="ECO:0000256" key="11">
    <source>
        <dbReference type="SAM" id="Phobius"/>
    </source>
</evidence>
<reference evidence="12 13" key="1">
    <citation type="submission" date="2019-03" db="EMBL/GenBank/DDBJ databases">
        <title>Genomic Encyclopedia of Type Strains, Phase IV (KMG-IV): sequencing the most valuable type-strain genomes for metagenomic binning, comparative biology and taxonomic classification.</title>
        <authorList>
            <person name="Goeker M."/>
        </authorList>
    </citation>
    <scope>NUCLEOTIDE SEQUENCE [LARGE SCALE GENOMIC DNA]</scope>
    <source>
        <strain evidence="12 13">DSM 45361</strain>
    </source>
</reference>
<dbReference type="AlphaFoldDB" id="A0A4R6SN73"/>
<keyword evidence="3" id="KW-1003">Cell membrane</keyword>
<dbReference type="OrthoDB" id="3847604at2"/>
<comment type="similarity">
    <text evidence="2">Belongs to the EccB family.</text>
</comment>
<keyword evidence="8 11" id="KW-1133">Transmembrane helix</keyword>
<dbReference type="Gene3D" id="3.30.2390.20">
    <property type="entry name" value="Type VII secretion system EccB, repeat 1 domain"/>
    <property type="match status" value="1"/>
</dbReference>
<feature type="transmembrane region" description="Helical" evidence="11">
    <location>
        <begin position="43"/>
        <end position="64"/>
    </location>
</feature>
<feature type="compositionally biased region" description="Low complexity" evidence="10">
    <location>
        <begin position="117"/>
        <end position="129"/>
    </location>
</feature>
<keyword evidence="5" id="KW-0547">Nucleotide-binding</keyword>
<dbReference type="PANTHER" id="PTHR40765">
    <property type="entry name" value="ESX-2 SECRETION SYSTEM ATPASE ECCB2"/>
    <property type="match status" value="1"/>
</dbReference>
<evidence type="ECO:0000256" key="9">
    <source>
        <dbReference type="ARBA" id="ARBA00023136"/>
    </source>
</evidence>
<keyword evidence="6" id="KW-0378">Hydrolase</keyword>
<feature type="region of interest" description="Disordered" evidence="10">
    <location>
        <begin position="521"/>
        <end position="554"/>
    </location>
</feature>
<comment type="caution">
    <text evidence="12">The sequence shown here is derived from an EMBL/GenBank/DDBJ whole genome shotgun (WGS) entry which is preliminary data.</text>
</comment>
<protein>
    <submittedName>
        <fullName evidence="12">Type VII secretion protein EccB</fullName>
    </submittedName>
</protein>
<evidence type="ECO:0000313" key="13">
    <source>
        <dbReference type="Proteomes" id="UP000295444"/>
    </source>
</evidence>
<dbReference type="NCBIfam" id="TIGR03919">
    <property type="entry name" value="T7SS_EccB"/>
    <property type="match status" value="1"/>
</dbReference>
<sequence length="554" mass="58962">MPSTPTTKSQVQAYKFVLRRMQSALVRRDAVMLHDPMRTHTRATVVGICLAAVGLVGFLVWGLLSSSPTLPSQNGIVISKESGTVYVLLNNPRKLIPTFNLASARLLLLAQTQQAGGGAQPQQQNAATTEVAEPTVVSDKDLQDVPKGRLMGIQDGPQLLPGPDQRISDDWAVCDAYQLDHGLNDPAQNHVVKTTVLAGVHDLGEPLGDNRGLLVQSDHGENYLIYHLTTTANEQLTDTVRAKVNLNERAVINAFNLSNASGRPRHITTALLNAIPEVPPLTAPQLAGKGEQPTQRVHDFTVGTVFAVQDTSSGRVEEDYYVQEKDGIQQIKSTTAQLIRFSGSETPPTMATVRPDETNGINRVSHVNELNIPATAPEVLDQNSFPVACLGWNRPNAQTDGHTTVYVNKESNGVPIPKDKVPPGYLGVPISSPSADHLRVDYFYMPPGRAAVVRGASSARDYGSGPIYLVSDRGVKFGVPDAGTAAALGLSDQHPAPISIVRLLPDGAGLNTRAVLQSYDTVPVGPGTYETPNPSSAPNSPQSGGDQSGGQPGG</sequence>
<evidence type="ECO:0000256" key="1">
    <source>
        <dbReference type="ARBA" id="ARBA00004162"/>
    </source>
</evidence>
<evidence type="ECO:0000256" key="5">
    <source>
        <dbReference type="ARBA" id="ARBA00022741"/>
    </source>
</evidence>
<keyword evidence="13" id="KW-1185">Reference proteome</keyword>